<name>A0A3M7PC33_BRAPC</name>
<organism evidence="1 2">
    <name type="scientific">Brachionus plicatilis</name>
    <name type="common">Marine rotifer</name>
    <name type="synonym">Brachionus muelleri</name>
    <dbReference type="NCBI Taxonomy" id="10195"/>
    <lineage>
        <taxon>Eukaryota</taxon>
        <taxon>Metazoa</taxon>
        <taxon>Spiralia</taxon>
        <taxon>Gnathifera</taxon>
        <taxon>Rotifera</taxon>
        <taxon>Eurotatoria</taxon>
        <taxon>Monogononta</taxon>
        <taxon>Pseudotrocha</taxon>
        <taxon>Ploima</taxon>
        <taxon>Brachionidae</taxon>
        <taxon>Brachionus</taxon>
    </lineage>
</organism>
<dbReference type="Proteomes" id="UP000276133">
    <property type="component" value="Unassembled WGS sequence"/>
</dbReference>
<accession>A0A3M7PC33</accession>
<dbReference type="AlphaFoldDB" id="A0A3M7PC33"/>
<evidence type="ECO:0000313" key="2">
    <source>
        <dbReference type="Proteomes" id="UP000276133"/>
    </source>
</evidence>
<dbReference type="EMBL" id="REGN01012117">
    <property type="protein sequence ID" value="RMZ96529.1"/>
    <property type="molecule type" value="Genomic_DNA"/>
</dbReference>
<reference evidence="1 2" key="1">
    <citation type="journal article" date="2018" name="Sci. Rep.">
        <title>Genomic signatures of local adaptation to the degree of environmental predictability in rotifers.</title>
        <authorList>
            <person name="Franch-Gras L."/>
            <person name="Hahn C."/>
            <person name="Garcia-Roger E.M."/>
            <person name="Carmona M.J."/>
            <person name="Serra M."/>
            <person name="Gomez A."/>
        </authorList>
    </citation>
    <scope>NUCLEOTIDE SEQUENCE [LARGE SCALE GENOMIC DNA]</scope>
    <source>
        <strain evidence="1">HYR1</strain>
    </source>
</reference>
<gene>
    <name evidence="1" type="ORF">BpHYR1_008775</name>
</gene>
<comment type="caution">
    <text evidence="1">The sequence shown here is derived from an EMBL/GenBank/DDBJ whole genome shotgun (WGS) entry which is preliminary data.</text>
</comment>
<protein>
    <submittedName>
        <fullName evidence="1">Uncharacterized protein</fullName>
    </submittedName>
</protein>
<evidence type="ECO:0000313" key="1">
    <source>
        <dbReference type="EMBL" id="RMZ96529.1"/>
    </source>
</evidence>
<sequence>MSFAISSPPGKLIPSASATGMLDQLCINNSIPLVLPISYSIVGSPTYNSRERPFFFPVIPIFLMPLL</sequence>
<proteinExistence type="predicted"/>
<keyword evidence="2" id="KW-1185">Reference proteome</keyword>